<sequence>MKYIKFILVILLIFVGCSVKSPQIGKKVFEDEDKYIIKALVLENDNNLTAAADIYDFLYKKTDKPWYYDKKIEDLFFAKKYKKVLELTKDIKNLDEDSFKYRIFTLLELKQNEEAKKELLRYLNKKEPLFYELMSYILVKENKLNEAVNYLKSLYALNHNKNTLLALSDLLIKLKKYNEALAYLRTHLKIYGCEIDICKRLVEIYKETQDFENLAYIYSLMGEKDRKYILFALKLYIDMGEEKKAVKLINKYNLGDEYKLIVYETFKEYKKAANLLLKLYERSNNPNYLLKYCIYEFEAYKNKEAAREVIPKLRFLAKLYPDNDFINNFLGFLLIDFDINPKKGIEYVKKALIVKPDDPAYIDSLAWGYYKLHKCKIAWDIIKNIETDDEEINRHKKLIKRCLNDTSKNHKQNSTKFKKRKKH</sequence>
<proteinExistence type="predicted"/>
<comment type="caution">
    <text evidence="1">The sequence shown here is derived from an EMBL/GenBank/DDBJ whole genome shotgun (WGS) entry which is preliminary data.</text>
</comment>
<dbReference type="SUPFAM" id="SSF48452">
    <property type="entry name" value="TPR-like"/>
    <property type="match status" value="2"/>
</dbReference>
<protein>
    <recommendedName>
        <fullName evidence="3">Tetratricopeptide repeat protein</fullName>
    </recommendedName>
</protein>
<name>A0A292YD56_9BACT</name>
<dbReference type="AlphaFoldDB" id="A0A292YD56"/>
<keyword evidence="2" id="KW-1185">Reference proteome</keyword>
<gene>
    <name evidence="1" type="ORF">LNAT_P0636</name>
</gene>
<organism evidence="1 2">
    <name type="scientific">Lebetimonas natsushimae</name>
    <dbReference type="NCBI Taxonomy" id="1936991"/>
    <lineage>
        <taxon>Bacteria</taxon>
        <taxon>Pseudomonadati</taxon>
        <taxon>Campylobacterota</taxon>
        <taxon>Epsilonproteobacteria</taxon>
        <taxon>Nautiliales</taxon>
        <taxon>Nautiliaceae</taxon>
        <taxon>Lebetimonas</taxon>
    </lineage>
</organism>
<evidence type="ECO:0008006" key="3">
    <source>
        <dbReference type="Google" id="ProtNLM"/>
    </source>
</evidence>
<dbReference type="Proteomes" id="UP000217944">
    <property type="component" value="Unassembled WGS sequence"/>
</dbReference>
<accession>A0A292YD56</accession>
<evidence type="ECO:0000313" key="1">
    <source>
        <dbReference type="EMBL" id="GAX87341.1"/>
    </source>
</evidence>
<dbReference type="EMBL" id="BDME01000001">
    <property type="protein sequence ID" value="GAX87341.1"/>
    <property type="molecule type" value="Genomic_DNA"/>
</dbReference>
<dbReference type="InterPro" id="IPR011990">
    <property type="entry name" value="TPR-like_helical_dom_sf"/>
</dbReference>
<evidence type="ECO:0000313" key="2">
    <source>
        <dbReference type="Proteomes" id="UP000217944"/>
    </source>
</evidence>
<dbReference type="Gene3D" id="1.25.40.10">
    <property type="entry name" value="Tetratricopeptide repeat domain"/>
    <property type="match status" value="2"/>
</dbReference>
<dbReference type="PROSITE" id="PS51257">
    <property type="entry name" value="PROKAR_LIPOPROTEIN"/>
    <property type="match status" value="1"/>
</dbReference>
<reference evidence="1 2" key="1">
    <citation type="journal article" date="2017" name="Syst. Appl. Microbiol.">
        <title>Lebetimonas natsushimae sp. nov., a novel strictly anaerobic, moderately thermophilic chemoautotroph isolated from a deep-sea hydrothermal vent polychaete nest in the Mid-Okinawa Trough.</title>
        <authorList>
            <person name="Nagata R."/>
            <person name="Takaki Y."/>
            <person name="Tame A."/>
            <person name="Nunoura T."/>
            <person name="Muto H."/>
            <person name="Mino S."/>
            <person name="Sawayama S."/>
            <person name="Takai K."/>
            <person name="Nakagawa S."/>
        </authorList>
    </citation>
    <scope>NUCLEOTIDE SEQUENCE [LARGE SCALE GENOMIC DNA]</scope>
    <source>
        <strain evidence="1 2">HS1857</strain>
    </source>
</reference>
<dbReference type="RefSeq" id="WP_193817300.1">
    <property type="nucleotide sequence ID" value="NZ_BDME01000001.1"/>
</dbReference>